<protein>
    <submittedName>
        <fullName evidence="1">Uncharacterized protein</fullName>
    </submittedName>
</protein>
<keyword evidence="2" id="KW-1185">Reference proteome</keyword>
<dbReference type="Proteomes" id="UP001239111">
    <property type="component" value="Chromosome 3"/>
</dbReference>
<dbReference type="EMBL" id="CM056743">
    <property type="protein sequence ID" value="KAJ8671117.1"/>
    <property type="molecule type" value="Genomic_DNA"/>
</dbReference>
<organism evidence="1 2">
    <name type="scientific">Eretmocerus hayati</name>
    <dbReference type="NCBI Taxonomy" id="131215"/>
    <lineage>
        <taxon>Eukaryota</taxon>
        <taxon>Metazoa</taxon>
        <taxon>Ecdysozoa</taxon>
        <taxon>Arthropoda</taxon>
        <taxon>Hexapoda</taxon>
        <taxon>Insecta</taxon>
        <taxon>Pterygota</taxon>
        <taxon>Neoptera</taxon>
        <taxon>Endopterygota</taxon>
        <taxon>Hymenoptera</taxon>
        <taxon>Apocrita</taxon>
        <taxon>Proctotrupomorpha</taxon>
        <taxon>Chalcidoidea</taxon>
        <taxon>Aphelinidae</taxon>
        <taxon>Aphelininae</taxon>
        <taxon>Eretmocerus</taxon>
    </lineage>
</organism>
<comment type="caution">
    <text evidence="1">The sequence shown here is derived from an EMBL/GenBank/DDBJ whole genome shotgun (WGS) entry which is preliminary data.</text>
</comment>
<evidence type="ECO:0000313" key="2">
    <source>
        <dbReference type="Proteomes" id="UP001239111"/>
    </source>
</evidence>
<proteinExistence type="predicted"/>
<gene>
    <name evidence="1" type="ORF">QAD02_002376</name>
</gene>
<name>A0ACC2NJ54_9HYME</name>
<evidence type="ECO:0000313" key="1">
    <source>
        <dbReference type="EMBL" id="KAJ8671117.1"/>
    </source>
</evidence>
<reference evidence="1" key="1">
    <citation type="submission" date="2023-04" db="EMBL/GenBank/DDBJ databases">
        <title>A chromosome-level genome assembly of the parasitoid wasp Eretmocerus hayati.</title>
        <authorList>
            <person name="Zhong Y."/>
            <person name="Liu S."/>
            <person name="Liu Y."/>
        </authorList>
    </citation>
    <scope>NUCLEOTIDE SEQUENCE</scope>
    <source>
        <strain evidence="1">ZJU_SS_LIU_2023</strain>
    </source>
</reference>
<sequence>MQTIQERRRFHQAIAKIRKLLNDPTLQHLIFAKPFLTIHSQQTLDNLPTKLITDLVQERFGSSPPPSFILDSDTSSSGDELLNAINNPRVVDRPPRRTVIERVPTGPFASVPLDEILRSPRRYLPNKTEYRNFIYDNFQAPISANRNRNLASTTVEPWTSDSDPERATEDAEITLNFIAFRSIQ</sequence>
<accession>A0ACC2NJ54</accession>